<feature type="domain" description="Fibronectin type-III" evidence="4">
    <location>
        <begin position="620"/>
        <end position="712"/>
    </location>
</feature>
<protein>
    <submittedName>
        <fullName evidence="5">Putative secreted protein (Por secretion system target)</fullName>
    </submittedName>
</protein>
<dbReference type="InterPro" id="IPR013783">
    <property type="entry name" value="Ig-like_fold"/>
</dbReference>
<dbReference type="NCBIfam" id="TIGR04183">
    <property type="entry name" value="Por_Secre_tail"/>
    <property type="match status" value="1"/>
</dbReference>
<dbReference type="InterPro" id="IPR001763">
    <property type="entry name" value="Rhodanese-like_dom"/>
</dbReference>
<evidence type="ECO:0000256" key="1">
    <source>
        <dbReference type="ARBA" id="ARBA00022729"/>
    </source>
</evidence>
<dbReference type="Gene3D" id="2.60.120.380">
    <property type="match status" value="2"/>
</dbReference>
<dbReference type="PROSITE" id="PS50853">
    <property type="entry name" value="FN3"/>
    <property type="match status" value="1"/>
</dbReference>
<proteinExistence type="predicted"/>
<organism evidence="5 6">
    <name type="scientific">Xanthomarina spongicola</name>
    <dbReference type="NCBI Taxonomy" id="570520"/>
    <lineage>
        <taxon>Bacteria</taxon>
        <taxon>Pseudomonadati</taxon>
        <taxon>Bacteroidota</taxon>
        <taxon>Flavobacteriia</taxon>
        <taxon>Flavobacteriales</taxon>
        <taxon>Flavobacteriaceae</taxon>
        <taxon>Xanthomarina</taxon>
    </lineage>
</organism>
<dbReference type="Pfam" id="PF20009">
    <property type="entry name" value="GEVED"/>
    <property type="match status" value="1"/>
</dbReference>
<keyword evidence="1 2" id="KW-0732">Signal</keyword>
<dbReference type="SUPFAM" id="SSF49265">
    <property type="entry name" value="Fibronectin type III"/>
    <property type="match status" value="1"/>
</dbReference>
<dbReference type="PROSITE" id="PS50206">
    <property type="entry name" value="RHODANESE_3"/>
    <property type="match status" value="1"/>
</dbReference>
<dbReference type="CDD" id="cd00063">
    <property type="entry name" value="FN3"/>
    <property type="match status" value="1"/>
</dbReference>
<feature type="domain" description="Rhodanese" evidence="3">
    <location>
        <begin position="1076"/>
        <end position="1117"/>
    </location>
</feature>
<evidence type="ECO:0000259" key="4">
    <source>
        <dbReference type="PROSITE" id="PS50853"/>
    </source>
</evidence>
<feature type="signal peptide" evidence="2">
    <location>
        <begin position="1"/>
        <end position="27"/>
    </location>
</feature>
<dbReference type="RefSeq" id="WP_109683219.1">
    <property type="nucleotide sequence ID" value="NZ_QGGP01000008.1"/>
</dbReference>
<dbReference type="InterPro" id="IPR026444">
    <property type="entry name" value="Secre_tail"/>
</dbReference>
<dbReference type="InterPro" id="IPR003961">
    <property type="entry name" value="FN3_dom"/>
</dbReference>
<dbReference type="Pfam" id="PF18962">
    <property type="entry name" value="Por_Secre_tail"/>
    <property type="match status" value="1"/>
</dbReference>
<evidence type="ECO:0000259" key="3">
    <source>
        <dbReference type="PROSITE" id="PS50206"/>
    </source>
</evidence>
<dbReference type="Gene3D" id="2.60.40.10">
    <property type="entry name" value="Immunoglobulins"/>
    <property type="match status" value="1"/>
</dbReference>
<keyword evidence="6" id="KW-1185">Reference proteome</keyword>
<sequence length="1188" mass="123979">MKKSNNLFGRMAFLLFLMFSLAGYSQSCNYTLEMNDSWGDGWNGNTMSVYVNGNAVLSGVTMSGSSQSMAFAVNDGDNISTTWHGGGSYGYETSYRILDSNNLQVGAGAQSSISSLTASCAAPSGYCTPVPGSFQDTPGITSITVGATVYPISMPAYYQDLSGNPPVALQQGITANVSLSYGHTYGYNTFVWIDFGDDLVFDAGDLVTSVDASGNLDLSFTMPAGAPLGVHRMRIHGSDFGNAGADPCDSGNYMTAIDLDIEVIAPLCQQATIAGTEIVPDCDNLVPGYYVDVDISSGGDAQSITDGTNTWVINDLGVNTVGPFANGSTVNLTVVHADASCDINLGSFVYNCPPDNNDCDGAIAVGCGETYSGNTEFATIDDLDSCAGNTFGNRPGVWHTVVGTGGDIIIDTNDSSFDTKLALYSGSCGSLICLDSDDDGGVGTRSEITFSSNAGETYYVYVTGFFASSVGPYNLTVDCVCDVEISSGNCQSVYNSSFAPLASTELTATGLFGAGGFTYAWSDGQTGATISVNPTEDTVYQVTATDAAGCTSTAMTTVLVVDVSCSNGNGNQDKVTVCHNGEEICISPNAVQAHLNHGDTIGSCDGPAVSCDTPPLCDSLLKVPSPGAIDIPTTIEISWGQATGFVVGYVLSVGTTPGGTDVVDNLDVGLDLSYTLNGLDFNSVYYVTVVPYNANGSATGCDQSNSFTTVQSPWAADSTPINCSTGSITGNVLTDGYINDYLASCTGTINDAAGVWYSFEGTGDDIIVSTCGTPWDTYISVFEGDASSISCNGSDDDNFACSGFGTSSEYEFTSVVGTTYYIFVTSFSSFTNVGSGDFTLSLTCMAPPPPPQACVFAESISCGDTVTDTTVGFDVNDFDSCDFVSINTAPGRFYKVEGTGGDMIASLCGSSYDTKLAVFSGNCSGLVCVDANDDFCGTSSQVTFASQAGTIYYIYVTGWSSNAGQFTLNVSCPLPPEPLGGEVVCGTVLTQEYCYGNNESSSILYTSSNGSPLTLEFNSGIIEASTYDFLTIYDGVDASGTIVYQNGTSYGYNLSGDTATAPSGNMFVTIQTDGSVSCQSGSSSATTWYFNVNCGVAPIANNGGLGEWTMYPNPASNGEVELDLTNYLNSDLEIQMMDFSGKLLINKAESNLQNPRYRMNTQNVSNGLYFVRVVTESGISIKKLIIAN</sequence>
<name>A0A316DH86_9FLAO</name>
<dbReference type="OrthoDB" id="975384at2"/>
<evidence type="ECO:0000313" key="6">
    <source>
        <dbReference type="Proteomes" id="UP000245430"/>
    </source>
</evidence>
<comment type="caution">
    <text evidence="5">The sequence shown here is derived from an EMBL/GenBank/DDBJ whole genome shotgun (WGS) entry which is preliminary data.</text>
</comment>
<evidence type="ECO:0000256" key="2">
    <source>
        <dbReference type="SAM" id="SignalP"/>
    </source>
</evidence>
<reference evidence="5 6" key="1">
    <citation type="submission" date="2018-05" db="EMBL/GenBank/DDBJ databases">
        <title>Genomic Encyclopedia of Archaeal and Bacterial Type Strains, Phase II (KMG-II): from individual species to whole genera.</title>
        <authorList>
            <person name="Goeker M."/>
        </authorList>
    </citation>
    <scope>NUCLEOTIDE SEQUENCE [LARGE SCALE GENOMIC DNA]</scope>
    <source>
        <strain evidence="5 6">DSM 22637</strain>
    </source>
</reference>
<dbReference type="Proteomes" id="UP000245430">
    <property type="component" value="Unassembled WGS sequence"/>
</dbReference>
<gene>
    <name evidence="5" type="ORF">LX78_02643</name>
</gene>
<evidence type="ECO:0000313" key="5">
    <source>
        <dbReference type="EMBL" id="PWK17541.1"/>
    </source>
</evidence>
<dbReference type="InterPro" id="IPR045474">
    <property type="entry name" value="GEVED"/>
</dbReference>
<dbReference type="AlphaFoldDB" id="A0A316DH86"/>
<accession>A0A316DH86</accession>
<dbReference type="InterPro" id="IPR036116">
    <property type="entry name" value="FN3_sf"/>
</dbReference>
<dbReference type="EMBL" id="QGGP01000008">
    <property type="protein sequence ID" value="PWK17541.1"/>
    <property type="molecule type" value="Genomic_DNA"/>
</dbReference>
<feature type="chain" id="PRO_5016330936" evidence="2">
    <location>
        <begin position="28"/>
        <end position="1188"/>
    </location>
</feature>